<dbReference type="OrthoDB" id="5770929at2759"/>
<evidence type="ECO:0000313" key="3">
    <source>
        <dbReference type="EMBL" id="VDM39351.1"/>
    </source>
</evidence>
<evidence type="ECO:0000256" key="1">
    <source>
        <dbReference type="SAM" id="Phobius"/>
    </source>
</evidence>
<proteinExistence type="predicted"/>
<dbReference type="AlphaFoldDB" id="A0A0B2W1N3"/>
<keyword evidence="1" id="KW-0812">Transmembrane</keyword>
<dbReference type="EMBL" id="UYWY01019809">
    <property type="protein sequence ID" value="VDM39351.1"/>
    <property type="molecule type" value="Genomic_DNA"/>
</dbReference>
<keyword evidence="1" id="KW-1133">Transmembrane helix</keyword>
<organism evidence="2 4">
    <name type="scientific">Toxocara canis</name>
    <name type="common">Canine roundworm</name>
    <dbReference type="NCBI Taxonomy" id="6265"/>
    <lineage>
        <taxon>Eukaryota</taxon>
        <taxon>Metazoa</taxon>
        <taxon>Ecdysozoa</taxon>
        <taxon>Nematoda</taxon>
        <taxon>Chromadorea</taxon>
        <taxon>Rhabditida</taxon>
        <taxon>Spirurina</taxon>
        <taxon>Ascaridomorpha</taxon>
        <taxon>Ascaridoidea</taxon>
        <taxon>Toxocaridae</taxon>
        <taxon>Toxocara</taxon>
    </lineage>
</organism>
<accession>A0A0B2W1N3</accession>
<keyword evidence="1" id="KW-0472">Membrane</keyword>
<name>A0A0B2W1N3_TOXCA</name>
<gene>
    <name evidence="2" type="ORF">Tcan_07436</name>
    <name evidence="3" type="ORF">TCNE_LOCUS8030</name>
</gene>
<protein>
    <submittedName>
        <fullName evidence="2">Uncharacterized protein</fullName>
    </submittedName>
</protein>
<feature type="transmembrane region" description="Helical" evidence="1">
    <location>
        <begin position="39"/>
        <end position="61"/>
    </location>
</feature>
<keyword evidence="4" id="KW-1185">Reference proteome</keyword>
<dbReference type="Proteomes" id="UP000031036">
    <property type="component" value="Unassembled WGS sequence"/>
</dbReference>
<dbReference type="EMBL" id="JPKZ01000321">
    <property type="protein sequence ID" value="KHN87888.1"/>
    <property type="molecule type" value="Genomic_DNA"/>
</dbReference>
<evidence type="ECO:0000313" key="2">
    <source>
        <dbReference type="EMBL" id="KHN87888.1"/>
    </source>
</evidence>
<evidence type="ECO:0000313" key="4">
    <source>
        <dbReference type="Proteomes" id="UP000031036"/>
    </source>
</evidence>
<reference evidence="3" key="2">
    <citation type="submission" date="2018-11" db="EMBL/GenBank/DDBJ databases">
        <authorList>
            <consortium name="Pathogen Informatics"/>
        </authorList>
    </citation>
    <scope>NUCLEOTIDE SEQUENCE [LARGE SCALE GENOMIC DNA]</scope>
</reference>
<sequence>MASRMRWCAPHCKVPDKRDFMDVQPERSNEDFFRNYDPMVGIGTAAILAVFILLITIKSFIKWTARKIRMFRYEHRSNPKADFEAAAAHIAAVSVPAVNGNGHIST</sequence>
<dbReference type="OMA" id="NGCIRCA"/>
<reference evidence="2 4" key="1">
    <citation type="submission" date="2014-11" db="EMBL/GenBank/DDBJ databases">
        <title>Genetic blueprint of the zoonotic pathogen Toxocara canis.</title>
        <authorList>
            <person name="Zhu X.-Q."/>
            <person name="Korhonen P.K."/>
            <person name="Cai H."/>
            <person name="Young N.D."/>
            <person name="Nejsum P."/>
            <person name="von Samson-Himmelstjerna G."/>
            <person name="Boag P.R."/>
            <person name="Tan P."/>
            <person name="Li Q."/>
            <person name="Min J."/>
            <person name="Yang Y."/>
            <person name="Wang X."/>
            <person name="Fang X."/>
            <person name="Hall R.S."/>
            <person name="Hofmann A."/>
            <person name="Sternberg P.W."/>
            <person name="Jex A.R."/>
            <person name="Gasser R.B."/>
        </authorList>
    </citation>
    <scope>NUCLEOTIDE SEQUENCE [LARGE SCALE GENOMIC DNA]</scope>
    <source>
        <strain evidence="2">PN_DK_2014</strain>
    </source>
</reference>